<reference evidence="1" key="2">
    <citation type="journal article" date="2021" name="Genome Biol. Evol.">
        <title>Developing a high-quality reference genome for a parasitic bivalve with doubly uniparental inheritance (Bivalvia: Unionida).</title>
        <authorList>
            <person name="Smith C.H."/>
        </authorList>
    </citation>
    <scope>NUCLEOTIDE SEQUENCE</scope>
    <source>
        <strain evidence="1">CHS0354</strain>
        <tissue evidence="1">Mantle</tissue>
    </source>
</reference>
<accession>A0AAE0W2X2</accession>
<gene>
    <name evidence="1" type="ORF">CHS0354_027022</name>
</gene>
<keyword evidence="2" id="KW-1185">Reference proteome</keyword>
<sequence length="137" mass="17210">MLHIFRHSLEVNMLCILSTLVRRQSASHFFFTELTFTAYPFNRTHTRSTYNKLLECRQKMKLWDGWMDGWMDGWRMDDRRMDGWRMDDRRMDGWRMDDRRMDGWRMDDRRMDGWIDRWEIRLEIQSLRYNGAVFKFY</sequence>
<reference evidence="1" key="3">
    <citation type="submission" date="2023-05" db="EMBL/GenBank/DDBJ databases">
        <authorList>
            <person name="Smith C.H."/>
        </authorList>
    </citation>
    <scope>NUCLEOTIDE SEQUENCE</scope>
    <source>
        <strain evidence="1">CHS0354</strain>
        <tissue evidence="1">Mantle</tissue>
    </source>
</reference>
<comment type="caution">
    <text evidence="1">The sequence shown here is derived from an EMBL/GenBank/DDBJ whole genome shotgun (WGS) entry which is preliminary data.</text>
</comment>
<dbReference type="AlphaFoldDB" id="A0AAE0W2X2"/>
<evidence type="ECO:0000313" key="1">
    <source>
        <dbReference type="EMBL" id="KAK3600103.1"/>
    </source>
</evidence>
<evidence type="ECO:0000313" key="2">
    <source>
        <dbReference type="Proteomes" id="UP001195483"/>
    </source>
</evidence>
<dbReference type="EMBL" id="JAEAOA010001609">
    <property type="protein sequence ID" value="KAK3600103.1"/>
    <property type="molecule type" value="Genomic_DNA"/>
</dbReference>
<reference evidence="1" key="1">
    <citation type="journal article" date="2021" name="Genome Biol. Evol.">
        <title>A High-Quality Reference Genome for a Parasitic Bivalve with Doubly Uniparental Inheritance (Bivalvia: Unionida).</title>
        <authorList>
            <person name="Smith C.H."/>
        </authorList>
    </citation>
    <scope>NUCLEOTIDE SEQUENCE</scope>
    <source>
        <strain evidence="1">CHS0354</strain>
    </source>
</reference>
<protein>
    <submittedName>
        <fullName evidence="1">Uncharacterized protein</fullName>
    </submittedName>
</protein>
<organism evidence="1 2">
    <name type="scientific">Potamilus streckersoni</name>
    <dbReference type="NCBI Taxonomy" id="2493646"/>
    <lineage>
        <taxon>Eukaryota</taxon>
        <taxon>Metazoa</taxon>
        <taxon>Spiralia</taxon>
        <taxon>Lophotrochozoa</taxon>
        <taxon>Mollusca</taxon>
        <taxon>Bivalvia</taxon>
        <taxon>Autobranchia</taxon>
        <taxon>Heteroconchia</taxon>
        <taxon>Palaeoheterodonta</taxon>
        <taxon>Unionida</taxon>
        <taxon>Unionoidea</taxon>
        <taxon>Unionidae</taxon>
        <taxon>Ambleminae</taxon>
        <taxon>Lampsilini</taxon>
        <taxon>Potamilus</taxon>
    </lineage>
</organism>
<proteinExistence type="predicted"/>
<name>A0AAE0W2X2_9BIVA</name>
<dbReference type="Proteomes" id="UP001195483">
    <property type="component" value="Unassembled WGS sequence"/>
</dbReference>